<comment type="caution">
    <text evidence="1">The sequence shown here is derived from an EMBL/GenBank/DDBJ whole genome shotgun (WGS) entry which is preliminary data.</text>
</comment>
<sequence>MLLFGCKFCCFWRRGRISICFSTPLHCRATGSVATVYARSTRKPCCKRPALLGIRLSLNGRTCKGALASARIESIFRRQVAAMSLRSFLSCMRRPGLRNACAATARGFPTAFRYAILMRASPTRECWHRGEGAGSAGVAYSPKCSAQTGRSAVMLRN</sequence>
<proteinExistence type="predicted"/>
<keyword evidence="2" id="KW-1185">Reference proteome</keyword>
<reference evidence="1 2" key="1">
    <citation type="journal article" date="2020" name="Cell">
        <title>Large-Scale Comparative Analyses of Tick Genomes Elucidate Their Genetic Diversity and Vector Capacities.</title>
        <authorList>
            <consortium name="Tick Genome and Microbiome Consortium (TIGMIC)"/>
            <person name="Jia N."/>
            <person name="Wang J."/>
            <person name="Shi W."/>
            <person name="Du L."/>
            <person name="Sun Y."/>
            <person name="Zhan W."/>
            <person name="Jiang J.F."/>
            <person name="Wang Q."/>
            <person name="Zhang B."/>
            <person name="Ji P."/>
            <person name="Bell-Sakyi L."/>
            <person name="Cui X.M."/>
            <person name="Yuan T.T."/>
            <person name="Jiang B.G."/>
            <person name="Yang W.F."/>
            <person name="Lam T.T."/>
            <person name="Chang Q.C."/>
            <person name="Ding S.J."/>
            <person name="Wang X.J."/>
            <person name="Zhu J.G."/>
            <person name="Ruan X.D."/>
            <person name="Zhao L."/>
            <person name="Wei J.T."/>
            <person name="Ye R.Z."/>
            <person name="Que T.C."/>
            <person name="Du C.H."/>
            <person name="Zhou Y.H."/>
            <person name="Cheng J.X."/>
            <person name="Dai P.F."/>
            <person name="Guo W.B."/>
            <person name="Han X.H."/>
            <person name="Huang E.J."/>
            <person name="Li L.F."/>
            <person name="Wei W."/>
            <person name="Gao Y.C."/>
            <person name="Liu J.Z."/>
            <person name="Shao H.Z."/>
            <person name="Wang X."/>
            <person name="Wang C.C."/>
            <person name="Yang T.C."/>
            <person name="Huo Q.B."/>
            <person name="Li W."/>
            <person name="Chen H.Y."/>
            <person name="Chen S.E."/>
            <person name="Zhou L.G."/>
            <person name="Ni X.B."/>
            <person name="Tian J.H."/>
            <person name="Sheng Y."/>
            <person name="Liu T."/>
            <person name="Pan Y.S."/>
            <person name="Xia L.Y."/>
            <person name="Li J."/>
            <person name="Zhao F."/>
            <person name="Cao W.C."/>
        </authorList>
    </citation>
    <scope>NUCLEOTIDE SEQUENCE [LARGE SCALE GENOMIC DNA]</scope>
    <source>
        <strain evidence="1">HaeL-2018</strain>
    </source>
</reference>
<name>A0A9J6FK33_HAELO</name>
<dbReference type="VEuPathDB" id="VectorBase:HLOH_049163"/>
<protein>
    <submittedName>
        <fullName evidence="1">Uncharacterized protein</fullName>
    </submittedName>
</protein>
<gene>
    <name evidence="1" type="ORF">HPB48_001150</name>
</gene>
<dbReference type="EMBL" id="JABSTR010000001">
    <property type="protein sequence ID" value="KAH9362753.1"/>
    <property type="molecule type" value="Genomic_DNA"/>
</dbReference>
<evidence type="ECO:0000313" key="2">
    <source>
        <dbReference type="Proteomes" id="UP000821853"/>
    </source>
</evidence>
<organism evidence="1 2">
    <name type="scientific">Haemaphysalis longicornis</name>
    <name type="common">Bush tick</name>
    <dbReference type="NCBI Taxonomy" id="44386"/>
    <lineage>
        <taxon>Eukaryota</taxon>
        <taxon>Metazoa</taxon>
        <taxon>Ecdysozoa</taxon>
        <taxon>Arthropoda</taxon>
        <taxon>Chelicerata</taxon>
        <taxon>Arachnida</taxon>
        <taxon>Acari</taxon>
        <taxon>Parasitiformes</taxon>
        <taxon>Ixodida</taxon>
        <taxon>Ixodoidea</taxon>
        <taxon>Ixodidae</taxon>
        <taxon>Haemaphysalinae</taxon>
        <taxon>Haemaphysalis</taxon>
    </lineage>
</organism>
<dbReference type="AlphaFoldDB" id="A0A9J6FK33"/>
<accession>A0A9J6FK33</accession>
<dbReference type="Proteomes" id="UP000821853">
    <property type="component" value="Chromosome 1"/>
</dbReference>
<evidence type="ECO:0000313" key="1">
    <source>
        <dbReference type="EMBL" id="KAH9362753.1"/>
    </source>
</evidence>